<dbReference type="SUPFAM" id="SSF48452">
    <property type="entry name" value="TPR-like"/>
    <property type="match status" value="1"/>
</dbReference>
<evidence type="ECO:0000259" key="1">
    <source>
        <dbReference type="Pfam" id="PF13524"/>
    </source>
</evidence>
<sequence>MQDSPNLLILYGHHHGVTASHIASALGSMASVMCAGPGMAEDETHMPCDVSESVLTILRALRGRFSPDAVLVIESGEKFFPMDLEKLEIPCFYYSIDAHFNLTWQSEYAKLFDALFVTFRQYAATFRNTGHPAVYWLPHGYNDAHYHDFNAPERDIDIAFVGDMDPNRRPERMAMLQALQDAGLKTVFTRGIWNEEVGKVYSRAKLAFNDNDHKVLNPRNFEAAACGAVVLSNDAESLSEFFVDGQNILLHQNAPQMLDHAQTLLADPDRWRQLSEAGKANAGLHTWKHRSIVLLDLIAPFLRQKRRHFPHQEIIKASAFVYQNRGLPGRAVQMLNELQKQYPHDVELTLQKALVYLSNNFHQQAAEVLMELFELNPPPPGPFFQQIASALINAFHLANHAEGAVRAAMAIPNLSAEQRAILAQTAARHTGEIPDAARAKLCLPPAAKQQAR</sequence>
<keyword evidence="3" id="KW-1185">Reference proteome</keyword>
<feature type="domain" description="Spore protein YkvP/CgeB glycosyl transferase-like" evidence="1">
    <location>
        <begin position="185"/>
        <end position="294"/>
    </location>
</feature>
<proteinExistence type="predicted"/>
<dbReference type="AlphaFoldDB" id="A0A1Y2K2L5"/>
<dbReference type="RefSeq" id="WP_085444760.1">
    <property type="nucleotide sequence ID" value="NZ_LVJN01000020.1"/>
</dbReference>
<dbReference type="InterPro" id="IPR011990">
    <property type="entry name" value="TPR-like_helical_dom_sf"/>
</dbReference>
<dbReference type="InterPro" id="IPR055259">
    <property type="entry name" value="YkvP/CgeB_Glyco_trans-like"/>
</dbReference>
<name>A0A1Y2K2L5_9PROT</name>
<dbReference type="Pfam" id="PF13524">
    <property type="entry name" value="Glyco_trans_1_2"/>
    <property type="match status" value="1"/>
</dbReference>
<protein>
    <recommendedName>
        <fullName evidence="1">Spore protein YkvP/CgeB glycosyl transferase-like domain-containing protein</fullName>
    </recommendedName>
</protein>
<comment type="caution">
    <text evidence="2">The sequence shown here is derived from an EMBL/GenBank/DDBJ whole genome shotgun (WGS) entry which is preliminary data.</text>
</comment>
<organism evidence="2 3">
    <name type="scientific">Magnetofaba australis IT-1</name>
    <dbReference type="NCBI Taxonomy" id="1434232"/>
    <lineage>
        <taxon>Bacteria</taxon>
        <taxon>Pseudomonadati</taxon>
        <taxon>Pseudomonadota</taxon>
        <taxon>Magnetococcia</taxon>
        <taxon>Magnetococcales</taxon>
        <taxon>Magnetococcaceae</taxon>
        <taxon>Magnetofaba</taxon>
    </lineage>
</organism>
<dbReference type="Proteomes" id="UP000194003">
    <property type="component" value="Unassembled WGS sequence"/>
</dbReference>
<reference evidence="2 3" key="1">
    <citation type="journal article" date="2016" name="BMC Genomics">
        <title>Combined genomic and structural analyses of a cultured magnetotactic bacterium reveals its niche adaptation to a dynamic environment.</title>
        <authorList>
            <person name="Araujo A.C."/>
            <person name="Morillo V."/>
            <person name="Cypriano J."/>
            <person name="Teixeira L.C."/>
            <person name="Leao P."/>
            <person name="Lyra S."/>
            <person name="Almeida L.G."/>
            <person name="Bazylinski D.A."/>
            <person name="Vasconcellos A.T."/>
            <person name="Abreu F."/>
            <person name="Lins U."/>
        </authorList>
    </citation>
    <scope>NUCLEOTIDE SEQUENCE [LARGE SCALE GENOMIC DNA]</scope>
    <source>
        <strain evidence="2 3">IT-1</strain>
    </source>
</reference>
<dbReference type="STRING" id="1434232.MAIT1_02401"/>
<gene>
    <name evidence="2" type="ORF">MAIT1_02401</name>
</gene>
<dbReference type="EMBL" id="LVJN01000020">
    <property type="protein sequence ID" value="OSM02281.1"/>
    <property type="molecule type" value="Genomic_DNA"/>
</dbReference>
<accession>A0A1Y2K2L5</accession>
<evidence type="ECO:0000313" key="3">
    <source>
        <dbReference type="Proteomes" id="UP000194003"/>
    </source>
</evidence>
<dbReference type="OrthoDB" id="7297944at2"/>
<evidence type="ECO:0000313" key="2">
    <source>
        <dbReference type="EMBL" id="OSM02281.1"/>
    </source>
</evidence>
<dbReference type="Gene3D" id="3.40.50.2000">
    <property type="entry name" value="Glycogen Phosphorylase B"/>
    <property type="match status" value="1"/>
</dbReference>
<dbReference type="SUPFAM" id="SSF53756">
    <property type="entry name" value="UDP-Glycosyltransferase/glycogen phosphorylase"/>
    <property type="match status" value="1"/>
</dbReference>